<evidence type="ECO:0000313" key="8">
    <source>
        <dbReference type="RefSeq" id="XP_028336379.1"/>
    </source>
</evidence>
<gene>
    <name evidence="8" type="primary">PIK3IP1</name>
</gene>
<keyword evidence="1 3" id="KW-0420">Kringle</keyword>
<dbReference type="RefSeq" id="XP_028336379.1">
    <property type="nucleotide sequence ID" value="XM_028480578.1"/>
</dbReference>
<dbReference type="InterPro" id="IPR000001">
    <property type="entry name" value="Kringle"/>
</dbReference>
<organism evidence="7 8">
    <name type="scientific">Physeter macrocephalus</name>
    <name type="common">Sperm whale</name>
    <name type="synonym">Physeter catodon</name>
    <dbReference type="NCBI Taxonomy" id="9755"/>
    <lineage>
        <taxon>Eukaryota</taxon>
        <taxon>Metazoa</taxon>
        <taxon>Chordata</taxon>
        <taxon>Craniata</taxon>
        <taxon>Vertebrata</taxon>
        <taxon>Euteleostomi</taxon>
        <taxon>Mammalia</taxon>
        <taxon>Eutheria</taxon>
        <taxon>Laurasiatheria</taxon>
        <taxon>Artiodactyla</taxon>
        <taxon>Whippomorpha</taxon>
        <taxon>Cetacea</taxon>
        <taxon>Odontoceti</taxon>
        <taxon>Physeteridae</taxon>
        <taxon>Physeter</taxon>
    </lineage>
</organism>
<evidence type="ECO:0000256" key="1">
    <source>
        <dbReference type="ARBA" id="ARBA00022572"/>
    </source>
</evidence>
<feature type="transmembrane region" description="Helical" evidence="5">
    <location>
        <begin position="181"/>
        <end position="204"/>
    </location>
</feature>
<dbReference type="InterPro" id="IPR013806">
    <property type="entry name" value="Kringle-like"/>
</dbReference>
<protein>
    <submittedName>
        <fullName evidence="8">Phosphoinositide-3-kinase-interacting protein 1 isoform X2</fullName>
    </submittedName>
</protein>
<dbReference type="SMART" id="SM00130">
    <property type="entry name" value="KR"/>
    <property type="match status" value="1"/>
</dbReference>
<feature type="domain" description="Kringle" evidence="6">
    <location>
        <begin position="71"/>
        <end position="113"/>
    </location>
</feature>
<sequence>MDLEAASGTTATCTGRTSPLPRRASSASTGWTRRAARYLPPSRVSDCPGRRASGGRAGGGCVPAPAHDAFFPLPGAGNHSYCRNPDQDPRGPWCYVSGEAGAPEKRPCKDLGCPETTFQGPPTSTTETEEVSEVPGGDEVQVFAPANTLPAQSEAAAVQPVIGISQRVRVNSKEKKDLGTLGYVLGVTMMVIIIGIGAGIVLGYTYKRSVASLLGSLREERKVHKVKADSSVAFLPIKEVRCWKRKTSSRCRDLVLVFTR</sequence>
<dbReference type="InterPro" id="IPR018056">
    <property type="entry name" value="Kringle_CS"/>
</dbReference>
<feature type="region of interest" description="Disordered" evidence="4">
    <location>
        <begin position="107"/>
        <end position="134"/>
    </location>
</feature>
<dbReference type="Proteomes" id="UP000248484">
    <property type="component" value="Chromosome 19"/>
</dbReference>
<dbReference type="CTD" id="113791"/>
<keyword evidence="5" id="KW-0472">Membrane</keyword>
<evidence type="ECO:0000313" key="7">
    <source>
        <dbReference type="Proteomes" id="UP000248484"/>
    </source>
</evidence>
<proteinExistence type="predicted"/>
<keyword evidence="5" id="KW-1133">Transmembrane helix</keyword>
<feature type="region of interest" description="Disordered" evidence="4">
    <location>
        <begin position="1"/>
        <end position="33"/>
    </location>
</feature>
<dbReference type="InterPro" id="IPR038178">
    <property type="entry name" value="Kringle_sf"/>
</dbReference>
<reference evidence="8" key="1">
    <citation type="submission" date="2025-08" db="UniProtKB">
        <authorList>
            <consortium name="RefSeq"/>
        </authorList>
    </citation>
    <scope>IDENTIFICATION</scope>
    <source>
        <tissue evidence="8">Muscle</tissue>
    </source>
</reference>
<evidence type="ECO:0000256" key="3">
    <source>
        <dbReference type="PROSITE-ProRule" id="PRU00121"/>
    </source>
</evidence>
<keyword evidence="2" id="KW-1015">Disulfide bond</keyword>
<name>A0A455AKK2_PHYMC</name>
<comment type="caution">
    <text evidence="3">Lacks conserved residue(s) required for the propagation of feature annotation.</text>
</comment>
<keyword evidence="5" id="KW-0812">Transmembrane</keyword>
<evidence type="ECO:0000256" key="4">
    <source>
        <dbReference type="SAM" id="MobiDB-lite"/>
    </source>
</evidence>
<dbReference type="PROSITE" id="PS50070">
    <property type="entry name" value="KRINGLE_2"/>
    <property type="match status" value="1"/>
</dbReference>
<dbReference type="AlphaFoldDB" id="A0A455AKK2"/>
<evidence type="ECO:0000256" key="5">
    <source>
        <dbReference type="SAM" id="Phobius"/>
    </source>
</evidence>
<feature type="compositionally biased region" description="Polar residues" evidence="4">
    <location>
        <begin position="7"/>
        <end position="17"/>
    </location>
</feature>
<accession>A0A455AKK2</accession>
<keyword evidence="7" id="KW-1185">Reference proteome</keyword>
<dbReference type="SUPFAM" id="SSF57440">
    <property type="entry name" value="Kringle-like"/>
    <property type="match status" value="1"/>
</dbReference>
<dbReference type="GeneID" id="102991199"/>
<dbReference type="PROSITE" id="PS00021">
    <property type="entry name" value="KRINGLE_1"/>
    <property type="match status" value="1"/>
</dbReference>
<evidence type="ECO:0000259" key="6">
    <source>
        <dbReference type="PROSITE" id="PS50070"/>
    </source>
</evidence>
<dbReference type="Gene3D" id="2.40.20.10">
    <property type="entry name" value="Plasminogen Kringle 4"/>
    <property type="match status" value="1"/>
</dbReference>
<evidence type="ECO:0000256" key="2">
    <source>
        <dbReference type="ARBA" id="ARBA00023157"/>
    </source>
</evidence>